<name>A0ABX2JM91_9MYCO</name>
<organism evidence="2 3">
    <name type="scientific">Mycolicibacterium sphagni</name>
    <dbReference type="NCBI Taxonomy" id="1786"/>
    <lineage>
        <taxon>Bacteria</taxon>
        <taxon>Bacillati</taxon>
        <taxon>Actinomycetota</taxon>
        <taxon>Actinomycetes</taxon>
        <taxon>Mycobacteriales</taxon>
        <taxon>Mycobacteriaceae</taxon>
        <taxon>Mycolicibacterium</taxon>
    </lineage>
</organism>
<gene>
    <name evidence="2" type="ORF">FEG63_03800</name>
</gene>
<evidence type="ECO:0000259" key="1">
    <source>
        <dbReference type="PROSITE" id="PS51674"/>
    </source>
</evidence>
<proteinExistence type="predicted"/>
<evidence type="ECO:0000313" key="3">
    <source>
        <dbReference type="Proteomes" id="UP000708347"/>
    </source>
</evidence>
<dbReference type="InterPro" id="IPR034768">
    <property type="entry name" value="4FE4S_WBL"/>
</dbReference>
<reference evidence="2 3" key="1">
    <citation type="submission" date="2019-05" db="EMBL/GenBank/DDBJ databases">
        <title>Mycolicibacterium sphagni ENV482 genome assembly.</title>
        <authorList>
            <person name="Chen W."/>
            <person name="Faulkner N.W."/>
            <person name="Hyman M.R."/>
        </authorList>
    </citation>
    <scope>NUCLEOTIDE SEQUENCE [LARGE SCALE GENOMIC DNA]</scope>
    <source>
        <strain evidence="2 3">ENV482</strain>
    </source>
</reference>
<dbReference type="Proteomes" id="UP000708347">
    <property type="component" value="Unassembled WGS sequence"/>
</dbReference>
<feature type="domain" description="4Fe-4S Wbl-type" evidence="1">
    <location>
        <begin position="20"/>
        <end position="87"/>
    </location>
</feature>
<sequence length="94" mass="10235">MSAMDLFDAVGLAPALPGARCRGRATLFDLAEVGTDPEDAEYAEQAAKRLCAQCPSLMRCRAWYEALPRSRRPFGVVAGLVNRPKSVGRPRRTA</sequence>
<keyword evidence="3" id="KW-1185">Reference proteome</keyword>
<protein>
    <recommendedName>
        <fullName evidence="1">4Fe-4S Wbl-type domain-containing protein</fullName>
    </recommendedName>
</protein>
<dbReference type="EMBL" id="VBSB01000003">
    <property type="protein sequence ID" value="NTY58676.1"/>
    <property type="molecule type" value="Genomic_DNA"/>
</dbReference>
<dbReference type="PROSITE" id="PS51674">
    <property type="entry name" value="4FE4S_WBL"/>
    <property type="match status" value="1"/>
</dbReference>
<dbReference type="Pfam" id="PF02467">
    <property type="entry name" value="Whib"/>
    <property type="match status" value="1"/>
</dbReference>
<accession>A0ABX2JM91</accession>
<comment type="caution">
    <text evidence="2">The sequence shown here is derived from an EMBL/GenBank/DDBJ whole genome shotgun (WGS) entry which is preliminary data.</text>
</comment>
<evidence type="ECO:0000313" key="2">
    <source>
        <dbReference type="EMBL" id="NTY58676.1"/>
    </source>
</evidence>